<reference evidence="1 2" key="2">
    <citation type="journal article" date="2009" name="PLoS ONE">
        <title>An integrated genetic and cytogenetic map of the cucumber genome.</title>
        <authorList>
            <person name="Ren Y."/>
            <person name="Zhang Z."/>
            <person name="Liu J."/>
            <person name="Staub J.E."/>
            <person name="Han Y."/>
            <person name="Cheng Z."/>
            <person name="Li X."/>
            <person name="Lu J."/>
            <person name="Miao H."/>
            <person name="Kang H."/>
            <person name="Xie B."/>
            <person name="Gu X."/>
            <person name="Wang X."/>
            <person name="Du Y."/>
            <person name="Jin W."/>
            <person name="Huang S."/>
        </authorList>
    </citation>
    <scope>NUCLEOTIDE SEQUENCE [LARGE SCALE GENOMIC DNA]</scope>
    <source>
        <strain evidence="2">cv. 9930</strain>
    </source>
</reference>
<protein>
    <submittedName>
        <fullName evidence="1">Uncharacterized protein</fullName>
    </submittedName>
</protein>
<organism evidence="1 2">
    <name type="scientific">Cucumis sativus</name>
    <name type="common">Cucumber</name>
    <dbReference type="NCBI Taxonomy" id="3659"/>
    <lineage>
        <taxon>Eukaryota</taxon>
        <taxon>Viridiplantae</taxon>
        <taxon>Streptophyta</taxon>
        <taxon>Embryophyta</taxon>
        <taxon>Tracheophyta</taxon>
        <taxon>Spermatophyta</taxon>
        <taxon>Magnoliopsida</taxon>
        <taxon>eudicotyledons</taxon>
        <taxon>Gunneridae</taxon>
        <taxon>Pentapetalae</taxon>
        <taxon>rosids</taxon>
        <taxon>fabids</taxon>
        <taxon>Cucurbitales</taxon>
        <taxon>Cucurbitaceae</taxon>
        <taxon>Benincaseae</taxon>
        <taxon>Cucumis</taxon>
    </lineage>
</organism>
<proteinExistence type="predicted"/>
<dbReference type="Proteomes" id="UP000029981">
    <property type="component" value="Chromosome 4"/>
</dbReference>
<dbReference type="Gramene" id="KGN53888">
    <property type="protein sequence ID" value="KGN53888"/>
    <property type="gene ID" value="Csa_4G181210"/>
</dbReference>
<accession>A0A0A0KWH4</accession>
<evidence type="ECO:0000313" key="1">
    <source>
        <dbReference type="EMBL" id="KGN53888.1"/>
    </source>
</evidence>
<dbReference type="EMBL" id="CM002925">
    <property type="protein sequence ID" value="KGN53888.1"/>
    <property type="molecule type" value="Genomic_DNA"/>
</dbReference>
<reference evidence="1 2" key="3">
    <citation type="journal article" date="2010" name="BMC Genomics">
        <title>Transcriptome sequencing and comparative analysis of cucumber flowers with different sex types.</title>
        <authorList>
            <person name="Guo S."/>
            <person name="Zheng Y."/>
            <person name="Joung J.G."/>
            <person name="Liu S."/>
            <person name="Zhang Z."/>
            <person name="Crasta O.R."/>
            <person name="Sobral B.W."/>
            <person name="Xu Y."/>
            <person name="Huang S."/>
            <person name="Fei Z."/>
        </authorList>
    </citation>
    <scope>NUCLEOTIDE SEQUENCE [LARGE SCALE GENOMIC DNA]</scope>
    <source>
        <strain evidence="2">cv. 9930</strain>
    </source>
</reference>
<evidence type="ECO:0000313" key="2">
    <source>
        <dbReference type="Proteomes" id="UP000029981"/>
    </source>
</evidence>
<sequence length="93" mass="10374">MATADKFSFLGHRERRVGDLFDKTTSEPLFVISTPSGFGAYEETSTPRLIKRVNSTSSQLLTRMVNRGLGILCRTLTSLRLIYHSDMSSGESE</sequence>
<reference evidence="1 2" key="4">
    <citation type="journal article" date="2011" name="BMC Genomics">
        <title>RNA-Seq improves annotation of protein-coding genes in the cucumber genome.</title>
        <authorList>
            <person name="Li Z."/>
            <person name="Zhang Z."/>
            <person name="Yan P."/>
            <person name="Huang S."/>
            <person name="Fei Z."/>
            <person name="Lin K."/>
        </authorList>
    </citation>
    <scope>NUCLEOTIDE SEQUENCE [LARGE SCALE GENOMIC DNA]</scope>
    <source>
        <strain evidence="2">cv. 9930</strain>
    </source>
</reference>
<gene>
    <name evidence="1" type="ORF">Csa_4G181210</name>
</gene>
<dbReference type="AlphaFoldDB" id="A0A0A0KWH4"/>
<reference evidence="1 2" key="1">
    <citation type="journal article" date="2009" name="Nat. Genet.">
        <title>The genome of the cucumber, Cucumis sativus L.</title>
        <authorList>
            <person name="Huang S."/>
            <person name="Li R."/>
            <person name="Zhang Z."/>
            <person name="Li L."/>
            <person name="Gu X."/>
            <person name="Fan W."/>
            <person name="Lucas W.J."/>
            <person name="Wang X."/>
            <person name="Xie B."/>
            <person name="Ni P."/>
            <person name="Ren Y."/>
            <person name="Zhu H."/>
            <person name="Li J."/>
            <person name="Lin K."/>
            <person name="Jin W."/>
            <person name="Fei Z."/>
            <person name="Li G."/>
            <person name="Staub J."/>
            <person name="Kilian A."/>
            <person name="van der Vossen E.A."/>
            <person name="Wu Y."/>
            <person name="Guo J."/>
            <person name="He J."/>
            <person name="Jia Z."/>
            <person name="Ren Y."/>
            <person name="Tian G."/>
            <person name="Lu Y."/>
            <person name="Ruan J."/>
            <person name="Qian W."/>
            <person name="Wang M."/>
            <person name="Huang Q."/>
            <person name="Li B."/>
            <person name="Xuan Z."/>
            <person name="Cao J."/>
            <person name="Asan"/>
            <person name="Wu Z."/>
            <person name="Zhang J."/>
            <person name="Cai Q."/>
            <person name="Bai Y."/>
            <person name="Zhao B."/>
            <person name="Han Y."/>
            <person name="Li Y."/>
            <person name="Li X."/>
            <person name="Wang S."/>
            <person name="Shi Q."/>
            <person name="Liu S."/>
            <person name="Cho W.K."/>
            <person name="Kim J.Y."/>
            <person name="Xu Y."/>
            <person name="Heller-Uszynska K."/>
            <person name="Miao H."/>
            <person name="Cheng Z."/>
            <person name="Zhang S."/>
            <person name="Wu J."/>
            <person name="Yang Y."/>
            <person name="Kang H."/>
            <person name="Li M."/>
            <person name="Liang H."/>
            <person name="Ren X."/>
            <person name="Shi Z."/>
            <person name="Wen M."/>
            <person name="Jian M."/>
            <person name="Yang H."/>
            <person name="Zhang G."/>
            <person name="Yang Z."/>
            <person name="Chen R."/>
            <person name="Liu S."/>
            <person name="Li J."/>
            <person name="Ma L."/>
            <person name="Liu H."/>
            <person name="Zhou Y."/>
            <person name="Zhao J."/>
            <person name="Fang X."/>
            <person name="Li G."/>
            <person name="Fang L."/>
            <person name="Li Y."/>
            <person name="Liu D."/>
            <person name="Zheng H."/>
            <person name="Zhang Y."/>
            <person name="Qin N."/>
            <person name="Li Z."/>
            <person name="Yang G."/>
            <person name="Yang S."/>
            <person name="Bolund L."/>
            <person name="Kristiansen K."/>
            <person name="Zheng H."/>
            <person name="Li S."/>
            <person name="Zhang X."/>
            <person name="Yang H."/>
            <person name="Wang J."/>
            <person name="Sun R."/>
            <person name="Zhang B."/>
            <person name="Jiang S."/>
            <person name="Wang J."/>
            <person name="Du Y."/>
            <person name="Li S."/>
        </authorList>
    </citation>
    <scope>NUCLEOTIDE SEQUENCE [LARGE SCALE GENOMIC DNA]</scope>
    <source>
        <strain evidence="2">cv. 9930</strain>
    </source>
</reference>
<keyword evidence="2" id="KW-1185">Reference proteome</keyword>
<name>A0A0A0KWH4_CUCSA</name>